<evidence type="ECO:0000313" key="5">
    <source>
        <dbReference type="Proteomes" id="UP000235728"/>
    </source>
</evidence>
<evidence type="ECO:0000259" key="3">
    <source>
        <dbReference type="Pfam" id="PF00501"/>
    </source>
</evidence>
<keyword evidence="1" id="KW-0596">Phosphopantetheine</keyword>
<dbReference type="PANTHER" id="PTHR45527">
    <property type="entry name" value="NONRIBOSOMAL PEPTIDE SYNTHETASE"/>
    <property type="match status" value="1"/>
</dbReference>
<reference evidence="4 5" key="1">
    <citation type="journal article" date="2016" name="Appl. Microbiol. Biotechnol.">
        <title>Characterization of T-DNA insertion mutants with decreased virulence in the entomopathogenic fungus Beauveria bassiana JEF-007.</title>
        <authorList>
            <person name="Kim S."/>
            <person name="Lee S.J."/>
            <person name="Nai Y.S."/>
            <person name="Yu J.S."/>
            <person name="Lee M.R."/>
            <person name="Yang Y.T."/>
            <person name="Kim J.S."/>
        </authorList>
    </citation>
    <scope>NUCLEOTIDE SEQUENCE [LARGE SCALE GENOMIC DNA]</scope>
    <source>
        <strain evidence="4 5">JEF-007</strain>
    </source>
</reference>
<dbReference type="Proteomes" id="UP000235728">
    <property type="component" value="Unassembled WGS sequence"/>
</dbReference>
<evidence type="ECO:0000256" key="2">
    <source>
        <dbReference type="ARBA" id="ARBA00022553"/>
    </source>
</evidence>
<feature type="domain" description="AMP-dependent synthetase/ligase" evidence="3">
    <location>
        <begin position="33"/>
        <end position="180"/>
    </location>
</feature>
<proteinExistence type="predicted"/>
<dbReference type="GO" id="GO:0044550">
    <property type="term" value="P:secondary metabolite biosynthetic process"/>
    <property type="evidence" value="ECO:0007669"/>
    <property type="project" value="TreeGrafter"/>
</dbReference>
<dbReference type="AlphaFoldDB" id="A0A2N6NWC3"/>
<dbReference type="PANTHER" id="PTHR45527:SF1">
    <property type="entry name" value="FATTY ACID SYNTHASE"/>
    <property type="match status" value="1"/>
</dbReference>
<accession>A0A2N6NWC3</accession>
<protein>
    <submittedName>
        <fullName evidence="4">N-(5-amino-5-carboxypentanoyl)-L-cysteinyl-D-valine synthase</fullName>
    </submittedName>
</protein>
<dbReference type="OMA" id="HHAFEAF"/>
<comment type="caution">
    <text evidence="4">The sequence shown here is derived from an EMBL/GenBank/DDBJ whole genome shotgun (WGS) entry which is preliminary data.</text>
</comment>
<keyword evidence="2" id="KW-0597">Phosphoprotein</keyword>
<evidence type="ECO:0000313" key="4">
    <source>
        <dbReference type="EMBL" id="PMB71558.1"/>
    </source>
</evidence>
<dbReference type="GO" id="GO:0031177">
    <property type="term" value="F:phosphopantetheine binding"/>
    <property type="evidence" value="ECO:0007669"/>
    <property type="project" value="TreeGrafter"/>
</dbReference>
<dbReference type="Pfam" id="PF00501">
    <property type="entry name" value="AMP-binding"/>
    <property type="match status" value="1"/>
</dbReference>
<sequence>MARDRMAFSFGQVLKTPFSTTTAAFAHFSLSNPSGIAVHDLSTNVSRQRTYAELAMHAQALAWHLRSIGVKPNQRVPLVVKRSYEMVIGIWAVLLCGAQYVPLDGGVVPDSTLRHVLHQSGGNVLLCVSATENRVRDLFPDAQMVVVEECVHRAGGQPASLEWIDLATPASGCYVIYTSGKSIYP</sequence>
<dbReference type="InterPro" id="IPR042099">
    <property type="entry name" value="ANL_N_sf"/>
</dbReference>
<dbReference type="GO" id="GO:0043041">
    <property type="term" value="P:amino acid activation for nonribosomal peptide biosynthetic process"/>
    <property type="evidence" value="ECO:0007669"/>
    <property type="project" value="TreeGrafter"/>
</dbReference>
<name>A0A2N6NWC3_BEABA</name>
<organism evidence="4 5">
    <name type="scientific">Beauveria bassiana</name>
    <name type="common">White muscardine disease fungus</name>
    <name type="synonym">Tritirachium shiotae</name>
    <dbReference type="NCBI Taxonomy" id="176275"/>
    <lineage>
        <taxon>Eukaryota</taxon>
        <taxon>Fungi</taxon>
        <taxon>Dikarya</taxon>
        <taxon>Ascomycota</taxon>
        <taxon>Pezizomycotina</taxon>
        <taxon>Sordariomycetes</taxon>
        <taxon>Hypocreomycetidae</taxon>
        <taxon>Hypocreales</taxon>
        <taxon>Cordycipitaceae</taxon>
        <taxon>Beauveria</taxon>
    </lineage>
</organism>
<gene>
    <name evidence="4" type="primary">acvA</name>
    <name evidence="4" type="ORF">BM221_001648</name>
</gene>
<dbReference type="SUPFAM" id="SSF56801">
    <property type="entry name" value="Acetyl-CoA synthetase-like"/>
    <property type="match status" value="1"/>
</dbReference>
<evidence type="ECO:0000256" key="1">
    <source>
        <dbReference type="ARBA" id="ARBA00022450"/>
    </source>
</evidence>
<dbReference type="Gene3D" id="3.40.50.12780">
    <property type="entry name" value="N-terminal domain of ligase-like"/>
    <property type="match status" value="1"/>
</dbReference>
<dbReference type="InterPro" id="IPR000873">
    <property type="entry name" value="AMP-dep_synth/lig_dom"/>
</dbReference>
<dbReference type="GO" id="GO:0005737">
    <property type="term" value="C:cytoplasm"/>
    <property type="evidence" value="ECO:0007669"/>
    <property type="project" value="TreeGrafter"/>
</dbReference>
<dbReference type="EMBL" id="MRVG01000002">
    <property type="protein sequence ID" value="PMB71558.1"/>
    <property type="molecule type" value="Genomic_DNA"/>
</dbReference>